<gene>
    <name evidence="13" type="ordered locus">MICA_2197</name>
</gene>
<keyword evidence="6 8" id="KW-0129">CBS domain</keyword>
<dbReference type="PROSITE" id="PS51846">
    <property type="entry name" value="CNNM"/>
    <property type="match status" value="1"/>
</dbReference>
<dbReference type="SUPFAM" id="SSF54631">
    <property type="entry name" value="CBS-domain pair"/>
    <property type="match status" value="1"/>
</dbReference>
<dbReference type="PANTHER" id="PTHR43099:SF5">
    <property type="entry name" value="HLYC_CORC FAMILY TRANSPORTER"/>
    <property type="match status" value="1"/>
</dbReference>
<organism evidence="13 14">
    <name type="scientific">Micavibrio aeruginosavorus (strain ARL-13)</name>
    <dbReference type="NCBI Taxonomy" id="856793"/>
    <lineage>
        <taxon>Bacteria</taxon>
        <taxon>Pseudomonadati</taxon>
        <taxon>Bdellovibrionota</taxon>
        <taxon>Bdellovibrionia</taxon>
        <taxon>Bdellovibrionales</taxon>
        <taxon>Pseudobdellovibrionaceae</taxon>
        <taxon>Micavibrio</taxon>
    </lineage>
</organism>
<feature type="transmembrane region" description="Helical" evidence="10">
    <location>
        <begin position="126"/>
        <end position="146"/>
    </location>
</feature>
<evidence type="ECO:0000256" key="7">
    <source>
        <dbReference type="ARBA" id="ARBA00023136"/>
    </source>
</evidence>
<keyword evidence="5 9" id="KW-1133">Transmembrane helix</keyword>
<sequence length="458" mass="50782">MVLIEQKICYEKAGIVFHFHRIRTTMSNEILIIAFLLLLNAFFALSEMAIVSSSKPLLRQYAKQGKKAAQAALDLAENPGRFLSTVQVGITLVGILAGAYGGATIAEKLKEPFNQIEFISPYGETVAVMLVVGLITYFSVVVGELVPKQLALNNSEKFAMLVAPLMKLVSKICTPVVMVLELSARFLMIVMRIKPRDEGVTETEITAMIAEGVMSGAIEGEEHDVIRRVIRLGDRDVKSIMTHRTDVSFIDVDDSFADVCRKIAEAGHSRYPVIDKDKTHVLGFVKAKQMLAGYKKDQDFRVRDYMQDVLFVNESTSCLDVLGLFRRKSLHIAAVIDEYGTFDGLFTTSDLLEAIVGMMPSNYDHDEGPLIVQREDGSWLVDGLTPIEEIHMVTGIEDVPADDDYETIAGFVMMHLRGSLSAGMSFDFKGYRFEIIDMDGLRIDKVLIARTAASLTDA</sequence>
<evidence type="ECO:0000256" key="3">
    <source>
        <dbReference type="ARBA" id="ARBA00022692"/>
    </source>
</evidence>
<evidence type="ECO:0000256" key="1">
    <source>
        <dbReference type="ARBA" id="ARBA00004651"/>
    </source>
</evidence>
<dbReference type="Proteomes" id="UP000009286">
    <property type="component" value="Chromosome"/>
</dbReference>
<evidence type="ECO:0000256" key="2">
    <source>
        <dbReference type="ARBA" id="ARBA00022475"/>
    </source>
</evidence>
<dbReference type="InterPro" id="IPR051676">
    <property type="entry name" value="UPF0053_domain"/>
</dbReference>
<dbReference type="PROSITE" id="PS51371">
    <property type="entry name" value="CBS"/>
    <property type="match status" value="2"/>
</dbReference>
<evidence type="ECO:0000256" key="6">
    <source>
        <dbReference type="ARBA" id="ARBA00023122"/>
    </source>
</evidence>
<dbReference type="eggNOG" id="COG1253">
    <property type="taxonomic scope" value="Bacteria"/>
</dbReference>
<name>G2KRZ4_MICAA</name>
<dbReference type="InterPro" id="IPR005170">
    <property type="entry name" value="Transptr-assoc_dom"/>
</dbReference>
<evidence type="ECO:0000256" key="8">
    <source>
        <dbReference type="PROSITE-ProRule" id="PRU00703"/>
    </source>
</evidence>
<dbReference type="InterPro" id="IPR016169">
    <property type="entry name" value="FAD-bd_PCMH_sub2"/>
</dbReference>
<evidence type="ECO:0000313" key="14">
    <source>
        <dbReference type="Proteomes" id="UP000009286"/>
    </source>
</evidence>
<dbReference type="PANTHER" id="PTHR43099">
    <property type="entry name" value="UPF0053 PROTEIN YRKA"/>
    <property type="match status" value="1"/>
</dbReference>
<evidence type="ECO:0000256" key="10">
    <source>
        <dbReference type="SAM" id="Phobius"/>
    </source>
</evidence>
<keyword evidence="4" id="KW-0677">Repeat</keyword>
<dbReference type="InterPro" id="IPR002550">
    <property type="entry name" value="CNNM"/>
</dbReference>
<dbReference type="Gene3D" id="3.30.465.10">
    <property type="match status" value="1"/>
</dbReference>
<dbReference type="CDD" id="cd04590">
    <property type="entry name" value="CBS_pair_CorC_HlyC_assoc"/>
    <property type="match status" value="1"/>
</dbReference>
<keyword evidence="3 9" id="KW-0812">Transmembrane</keyword>
<dbReference type="GO" id="GO:0005886">
    <property type="term" value="C:plasma membrane"/>
    <property type="evidence" value="ECO:0007669"/>
    <property type="project" value="UniProtKB-SubCell"/>
</dbReference>
<dbReference type="HOGENOM" id="CLU_015237_4_0_5"/>
<dbReference type="GO" id="GO:0050660">
    <property type="term" value="F:flavin adenine dinucleotide binding"/>
    <property type="evidence" value="ECO:0007669"/>
    <property type="project" value="InterPro"/>
</dbReference>
<evidence type="ECO:0000313" key="13">
    <source>
        <dbReference type="EMBL" id="AEP10502.1"/>
    </source>
</evidence>
<dbReference type="STRING" id="856793.MICA_2197"/>
<evidence type="ECO:0000259" key="11">
    <source>
        <dbReference type="PROSITE" id="PS51371"/>
    </source>
</evidence>
<dbReference type="SMART" id="SM00116">
    <property type="entry name" value="CBS"/>
    <property type="match status" value="2"/>
</dbReference>
<keyword evidence="7 9" id="KW-0472">Membrane</keyword>
<feature type="domain" description="CBS" evidence="11">
    <location>
        <begin position="305"/>
        <end position="367"/>
    </location>
</feature>
<comment type="subcellular location">
    <subcellularLocation>
        <location evidence="1">Cell membrane</location>
        <topology evidence="1">Multi-pass membrane protein</topology>
    </subcellularLocation>
</comment>
<dbReference type="InterPro" id="IPR044751">
    <property type="entry name" value="Ion_transp-like_CBS"/>
</dbReference>
<dbReference type="Gene3D" id="3.10.580.10">
    <property type="entry name" value="CBS-domain"/>
    <property type="match status" value="1"/>
</dbReference>
<evidence type="ECO:0000259" key="12">
    <source>
        <dbReference type="PROSITE" id="PS51846"/>
    </source>
</evidence>
<evidence type="ECO:0000256" key="9">
    <source>
        <dbReference type="PROSITE-ProRule" id="PRU01193"/>
    </source>
</evidence>
<feature type="transmembrane region" description="Helical" evidence="10">
    <location>
        <begin position="30"/>
        <end position="51"/>
    </location>
</feature>
<evidence type="ECO:0000256" key="4">
    <source>
        <dbReference type="ARBA" id="ARBA00022737"/>
    </source>
</evidence>
<dbReference type="InterPro" id="IPR036318">
    <property type="entry name" value="FAD-bd_PCMH-like_sf"/>
</dbReference>
<dbReference type="Pfam" id="PF00571">
    <property type="entry name" value="CBS"/>
    <property type="match status" value="2"/>
</dbReference>
<reference evidence="13 14" key="1">
    <citation type="journal article" date="2011" name="BMC Genomics">
        <title>Genomic insights into an obligate epibiotic bacterial predator: Micavibrio aeruginosavorus ARL-13.</title>
        <authorList>
            <person name="Wang Z."/>
            <person name="Kadouri D."/>
            <person name="Wu M."/>
        </authorList>
    </citation>
    <scope>NUCLEOTIDE SEQUENCE [LARGE SCALE GENOMIC DNA]</scope>
    <source>
        <strain evidence="13 14">ARL-13</strain>
    </source>
</reference>
<dbReference type="InterPro" id="IPR046342">
    <property type="entry name" value="CBS_dom_sf"/>
</dbReference>
<protein>
    <submittedName>
        <fullName evidence="13">CBS domain pair family protein</fullName>
    </submittedName>
</protein>
<evidence type="ECO:0000256" key="5">
    <source>
        <dbReference type="ARBA" id="ARBA00022989"/>
    </source>
</evidence>
<keyword evidence="14" id="KW-1185">Reference proteome</keyword>
<dbReference type="SMART" id="SM01091">
    <property type="entry name" value="CorC_HlyC"/>
    <property type="match status" value="1"/>
</dbReference>
<dbReference type="AlphaFoldDB" id="G2KRZ4"/>
<dbReference type="EMBL" id="CP002382">
    <property type="protein sequence ID" value="AEP10502.1"/>
    <property type="molecule type" value="Genomic_DNA"/>
</dbReference>
<dbReference type="InterPro" id="IPR000644">
    <property type="entry name" value="CBS_dom"/>
</dbReference>
<keyword evidence="2" id="KW-1003">Cell membrane</keyword>
<proteinExistence type="predicted"/>
<dbReference type="SUPFAM" id="SSF56176">
    <property type="entry name" value="FAD-binding/transporter-associated domain-like"/>
    <property type="match status" value="1"/>
</dbReference>
<dbReference type="Pfam" id="PF03471">
    <property type="entry name" value="CorC_HlyC"/>
    <property type="match status" value="1"/>
</dbReference>
<dbReference type="KEGG" id="mai:MICA_2197"/>
<feature type="domain" description="CNNM transmembrane" evidence="12">
    <location>
        <begin position="22"/>
        <end position="222"/>
    </location>
</feature>
<dbReference type="Pfam" id="PF01595">
    <property type="entry name" value="CNNM"/>
    <property type="match status" value="1"/>
</dbReference>
<feature type="transmembrane region" description="Helical" evidence="10">
    <location>
        <begin position="82"/>
        <end position="105"/>
    </location>
</feature>
<accession>G2KRZ4</accession>
<feature type="domain" description="CBS" evidence="11">
    <location>
        <begin position="241"/>
        <end position="300"/>
    </location>
</feature>